<dbReference type="Proteomes" id="UP000187822">
    <property type="component" value="Chromosome I"/>
</dbReference>
<accession>A0A1N5UAX4</accession>
<dbReference type="Pfam" id="PF07992">
    <property type="entry name" value="Pyr_redox_2"/>
    <property type="match status" value="1"/>
</dbReference>
<dbReference type="SUPFAM" id="SSF51905">
    <property type="entry name" value="FAD/NAD(P)-binding domain"/>
    <property type="match status" value="1"/>
</dbReference>
<evidence type="ECO:0000259" key="3">
    <source>
        <dbReference type="Pfam" id="PF07992"/>
    </source>
</evidence>
<dbReference type="GO" id="GO:0016491">
    <property type="term" value="F:oxidoreductase activity"/>
    <property type="evidence" value="ECO:0007669"/>
    <property type="project" value="UniProtKB-KW"/>
</dbReference>
<dbReference type="PRINTS" id="PR00368">
    <property type="entry name" value="FADPNR"/>
</dbReference>
<evidence type="ECO:0000256" key="1">
    <source>
        <dbReference type="ARBA" id="ARBA00022630"/>
    </source>
</evidence>
<dbReference type="RefSeq" id="WP_021788665.1">
    <property type="nucleotide sequence ID" value="NZ_LT671858.1"/>
</dbReference>
<dbReference type="PANTHER" id="PTHR48105">
    <property type="entry name" value="THIOREDOXIN REDUCTASE 1-RELATED-RELATED"/>
    <property type="match status" value="1"/>
</dbReference>
<dbReference type="STRING" id="1673428.CPM_0858"/>
<keyword evidence="6" id="KW-1185">Reference proteome</keyword>
<reference evidence="5" key="3">
    <citation type="submission" date="2016-06" db="EMBL/GenBank/DDBJ databases">
        <authorList>
            <person name="Olsen C.W."/>
            <person name="Carey S."/>
            <person name="Hinshaw L."/>
            <person name="Karasin A.I."/>
        </authorList>
    </citation>
    <scope>NUCLEOTIDE SEQUENCE [LARGE SCALE GENOMIC DNA]</scope>
    <source>
        <strain evidence="5">PM4</strain>
    </source>
</reference>
<evidence type="ECO:0000313" key="5">
    <source>
        <dbReference type="EMBL" id="SJK84705.1"/>
    </source>
</evidence>
<protein>
    <submittedName>
        <fullName evidence="4">Thioredoxin reductase</fullName>
    </submittedName>
</protein>
<dbReference type="PRINTS" id="PR00469">
    <property type="entry name" value="PNDRDTASEII"/>
</dbReference>
<dbReference type="OrthoDB" id="27340at2157"/>
<sequence length="324" mass="35159">MKYDIIVIGGAFAGLSAAIYSSRQGMKTLVVTKDIGGQGLLTTDIQNYPGFESISGFDLASKFQAQAQMYGTEFSYDEIRTVTESDNQFILKGVEEQYECDALILAFGKTPRDLGSKGEEKYKGRGVSYCSICDGPLYKNKDVLVAGAGDHALQAALYLGTVASKVYVTQKANRISGSEDMIAEARSLENVKFLYESEVDEILGDKTVNAVSLKKKDGSVEQIPVKAVFVEMGYIAKTGMLKGFVEMNKENEVIIDMNGKTSREGVFAAGDVTNIPYKQAVISAGQGSVAALSAINYVHKKRGMGSVRSDWKFVDLNKKSKISL</sequence>
<dbReference type="Gene3D" id="3.50.50.60">
    <property type="entry name" value="FAD/NAD(P)-binding domain"/>
    <property type="match status" value="2"/>
</dbReference>
<dbReference type="KEGG" id="cdiv:CPM_0858"/>
<dbReference type="AlphaFoldDB" id="A0A1N5UAX4"/>
<feature type="domain" description="FAD/NAD(P)-binding" evidence="3">
    <location>
        <begin position="3"/>
        <end position="286"/>
    </location>
</feature>
<name>A0A1N5UAX4_9ARCH</name>
<evidence type="ECO:0000313" key="6">
    <source>
        <dbReference type="Proteomes" id="UP000187822"/>
    </source>
</evidence>
<dbReference type="InterPro" id="IPR023753">
    <property type="entry name" value="FAD/NAD-binding_dom"/>
</dbReference>
<dbReference type="EMBL" id="LT671858">
    <property type="protein sequence ID" value="SIM57457.1"/>
    <property type="molecule type" value="Genomic_DNA"/>
</dbReference>
<evidence type="ECO:0000313" key="7">
    <source>
        <dbReference type="Proteomes" id="UP000195607"/>
    </source>
</evidence>
<dbReference type="InterPro" id="IPR050097">
    <property type="entry name" value="Ferredoxin-NADP_redctase_2"/>
</dbReference>
<proteinExistence type="predicted"/>
<reference evidence="4 7" key="1">
    <citation type="submission" date="2016-04" db="EMBL/GenBank/DDBJ databases">
        <authorList>
            <person name="Evans L.H."/>
            <person name="Alamgir A."/>
            <person name="Owens N."/>
            <person name="Weber N.D."/>
            <person name="Virtaneva K."/>
            <person name="Barbian K."/>
            <person name="Babar A."/>
            <person name="Rosenke K."/>
        </authorList>
    </citation>
    <scope>NUCLEOTIDE SEQUENCE [LARGE SCALE GENOMIC DNA]</scope>
    <source>
        <strain evidence="4">S5</strain>
        <strain evidence="7">S5(T) (JCM 30642 \VKM B-2941)</strain>
    </source>
</reference>
<evidence type="ECO:0000256" key="2">
    <source>
        <dbReference type="ARBA" id="ARBA00023002"/>
    </source>
</evidence>
<dbReference type="Proteomes" id="UP000195607">
    <property type="component" value="Chromosome I"/>
</dbReference>
<evidence type="ECO:0000313" key="4">
    <source>
        <dbReference type="EMBL" id="SIM57457.1"/>
    </source>
</evidence>
<gene>
    <name evidence="5" type="ORF">CPM_0858</name>
    <name evidence="4" type="ORF">CSP5_0861</name>
</gene>
<organism evidence="4 7">
    <name type="scientific">Cuniculiplasma divulgatum</name>
    <dbReference type="NCBI Taxonomy" id="1673428"/>
    <lineage>
        <taxon>Archaea</taxon>
        <taxon>Methanobacteriati</taxon>
        <taxon>Thermoplasmatota</taxon>
        <taxon>Thermoplasmata</taxon>
        <taxon>Thermoplasmatales</taxon>
        <taxon>Cuniculiplasmataceae</taxon>
        <taxon>Cuniculiplasma</taxon>
    </lineage>
</organism>
<reference evidence="6" key="2">
    <citation type="submission" date="2016-06" db="EMBL/GenBank/DDBJ databases">
        <authorList>
            <person name="Toshchakov V.S."/>
        </authorList>
    </citation>
    <scope>NUCLEOTIDE SEQUENCE [LARGE SCALE GENOMIC DNA]</scope>
    <source>
        <strain>PM4 (JCM 30641</strain>
        <strain evidence="6">\VKM B-2940)</strain>
    </source>
</reference>
<keyword evidence="1" id="KW-0285">Flavoprotein</keyword>
<dbReference type="GeneID" id="41588135"/>
<dbReference type="InterPro" id="IPR036188">
    <property type="entry name" value="FAD/NAD-bd_sf"/>
</dbReference>
<keyword evidence="2" id="KW-0560">Oxidoreductase</keyword>
<dbReference type="EMBL" id="LT719092">
    <property type="protein sequence ID" value="SJK84705.1"/>
    <property type="molecule type" value="Genomic_DNA"/>
</dbReference>